<keyword evidence="2" id="KW-1185">Reference proteome</keyword>
<evidence type="ECO:0000313" key="1">
    <source>
        <dbReference type="EMBL" id="KAK7497357.1"/>
    </source>
</evidence>
<dbReference type="AlphaFoldDB" id="A0ABD0LCQ5"/>
<organism evidence="1 2">
    <name type="scientific">Batillaria attramentaria</name>
    <dbReference type="NCBI Taxonomy" id="370345"/>
    <lineage>
        <taxon>Eukaryota</taxon>
        <taxon>Metazoa</taxon>
        <taxon>Spiralia</taxon>
        <taxon>Lophotrochozoa</taxon>
        <taxon>Mollusca</taxon>
        <taxon>Gastropoda</taxon>
        <taxon>Caenogastropoda</taxon>
        <taxon>Sorbeoconcha</taxon>
        <taxon>Cerithioidea</taxon>
        <taxon>Batillariidae</taxon>
        <taxon>Batillaria</taxon>
    </lineage>
</organism>
<accession>A0ABD0LCQ5</accession>
<gene>
    <name evidence="1" type="ORF">BaRGS_00011401</name>
</gene>
<comment type="caution">
    <text evidence="1">The sequence shown here is derived from an EMBL/GenBank/DDBJ whole genome shotgun (WGS) entry which is preliminary data.</text>
</comment>
<evidence type="ECO:0000313" key="2">
    <source>
        <dbReference type="Proteomes" id="UP001519460"/>
    </source>
</evidence>
<proteinExistence type="predicted"/>
<feature type="non-terminal residue" evidence="1">
    <location>
        <position position="81"/>
    </location>
</feature>
<dbReference type="Proteomes" id="UP001519460">
    <property type="component" value="Unassembled WGS sequence"/>
</dbReference>
<protein>
    <submittedName>
        <fullName evidence="1">Uncharacterized protein</fullName>
    </submittedName>
</protein>
<dbReference type="EMBL" id="JACVVK020000059">
    <property type="protein sequence ID" value="KAK7497357.1"/>
    <property type="molecule type" value="Genomic_DNA"/>
</dbReference>
<name>A0ABD0LCQ5_9CAEN</name>
<sequence>MYGITKATRTHSICSDAMTHFARISEDKTLRKRKADNLAKSCGPRLHLVATVWNQPRFTVMINNKLLRIIKLGWSWQTDVF</sequence>
<reference evidence="1 2" key="1">
    <citation type="journal article" date="2023" name="Sci. Data">
        <title>Genome assembly of the Korean intertidal mud-creeper Batillaria attramentaria.</title>
        <authorList>
            <person name="Patra A.K."/>
            <person name="Ho P.T."/>
            <person name="Jun S."/>
            <person name="Lee S.J."/>
            <person name="Kim Y."/>
            <person name="Won Y.J."/>
        </authorList>
    </citation>
    <scope>NUCLEOTIDE SEQUENCE [LARGE SCALE GENOMIC DNA]</scope>
    <source>
        <strain evidence="1">Wonlab-2016</strain>
    </source>
</reference>